<sequence>MLVANGGRGGNSSLVASEPIPEEQDEEDKKPELHRRGKDHSEGAELDEVNKSRHVGTTEAVHGKKEEVETSGRRDQKQQVARETLPPLPLLQEKVQSLDLEDATNLTPGAKRRIERWLQDDDDHPRVAEHEDESSYRPSPSSSPMLSLRSSMRPSTGSTHRSVAALAASAQMRYKI</sequence>
<reference evidence="4" key="2">
    <citation type="submission" date="2012-11" db="EMBL/GenBank/DDBJ databases">
        <authorList>
            <person name="Kuo A."/>
            <person name="Curtis B.A."/>
            <person name="Tanifuji G."/>
            <person name="Burki F."/>
            <person name="Gruber A."/>
            <person name="Irimia M."/>
            <person name="Maruyama S."/>
            <person name="Arias M.C."/>
            <person name="Ball S.G."/>
            <person name="Gile G.H."/>
            <person name="Hirakawa Y."/>
            <person name="Hopkins J.F."/>
            <person name="Rensing S.A."/>
            <person name="Schmutz J."/>
            <person name="Symeonidi A."/>
            <person name="Elias M."/>
            <person name="Eveleigh R.J."/>
            <person name="Herman E.K."/>
            <person name="Klute M.J."/>
            <person name="Nakayama T."/>
            <person name="Obornik M."/>
            <person name="Reyes-Prieto A."/>
            <person name="Armbrust E.V."/>
            <person name="Aves S.J."/>
            <person name="Beiko R.G."/>
            <person name="Coutinho P."/>
            <person name="Dacks J.B."/>
            <person name="Durnford D.G."/>
            <person name="Fast N.M."/>
            <person name="Green B.R."/>
            <person name="Grisdale C."/>
            <person name="Hempe F."/>
            <person name="Henrissat B."/>
            <person name="Hoppner M.P."/>
            <person name="Ishida K.-I."/>
            <person name="Kim E."/>
            <person name="Koreny L."/>
            <person name="Kroth P.G."/>
            <person name="Liu Y."/>
            <person name="Malik S.-B."/>
            <person name="Maier U.G."/>
            <person name="McRose D."/>
            <person name="Mock T."/>
            <person name="Neilson J.A."/>
            <person name="Onodera N.T."/>
            <person name="Poole A.M."/>
            <person name="Pritham E.J."/>
            <person name="Richards T.A."/>
            <person name="Rocap G."/>
            <person name="Roy S.W."/>
            <person name="Sarai C."/>
            <person name="Schaack S."/>
            <person name="Shirato S."/>
            <person name="Slamovits C.H."/>
            <person name="Spencer D.F."/>
            <person name="Suzuki S."/>
            <person name="Worden A.Z."/>
            <person name="Zauner S."/>
            <person name="Barry K."/>
            <person name="Bell C."/>
            <person name="Bharti A.K."/>
            <person name="Crow J.A."/>
            <person name="Grimwood J."/>
            <person name="Kramer R."/>
            <person name="Lindquist E."/>
            <person name="Lucas S."/>
            <person name="Salamov A."/>
            <person name="McFadden G.I."/>
            <person name="Lane C.E."/>
            <person name="Keeling P.J."/>
            <person name="Gray M.W."/>
            <person name="Grigoriev I.V."/>
            <person name="Archibald J.M."/>
        </authorList>
    </citation>
    <scope>NUCLEOTIDE SEQUENCE</scope>
    <source>
        <strain evidence="4">CCMP2712</strain>
    </source>
</reference>
<feature type="compositionally biased region" description="Basic and acidic residues" evidence="1">
    <location>
        <begin position="115"/>
        <end position="135"/>
    </location>
</feature>
<evidence type="ECO:0000313" key="4">
    <source>
        <dbReference type="Proteomes" id="UP000011087"/>
    </source>
</evidence>
<evidence type="ECO:0000313" key="2">
    <source>
        <dbReference type="EMBL" id="EKX51863.1"/>
    </source>
</evidence>
<organism evidence="2">
    <name type="scientific">Guillardia theta (strain CCMP2712)</name>
    <name type="common">Cryptophyte</name>
    <dbReference type="NCBI Taxonomy" id="905079"/>
    <lineage>
        <taxon>Eukaryota</taxon>
        <taxon>Cryptophyceae</taxon>
        <taxon>Pyrenomonadales</taxon>
        <taxon>Geminigeraceae</taxon>
        <taxon>Guillardia</taxon>
    </lineage>
</organism>
<feature type="compositionally biased region" description="Basic and acidic residues" evidence="1">
    <location>
        <begin position="61"/>
        <end position="77"/>
    </location>
</feature>
<dbReference type="GeneID" id="17308648"/>
<accession>L1JUV7</accession>
<dbReference type="KEGG" id="gtt:GUITHDRAFT_150836"/>
<dbReference type="AlphaFoldDB" id="L1JUV7"/>
<proteinExistence type="predicted"/>
<gene>
    <name evidence="2" type="ORF">GUITHDRAFT_150836</name>
</gene>
<dbReference type="RefSeq" id="XP_005838843.1">
    <property type="nucleotide sequence ID" value="XM_005838786.1"/>
</dbReference>
<evidence type="ECO:0000256" key="1">
    <source>
        <dbReference type="SAM" id="MobiDB-lite"/>
    </source>
</evidence>
<feature type="region of interest" description="Disordered" evidence="1">
    <location>
        <begin position="1"/>
        <end position="176"/>
    </location>
</feature>
<dbReference type="EnsemblProtists" id="EKX51863">
    <property type="protein sequence ID" value="EKX51863"/>
    <property type="gene ID" value="GUITHDRAFT_150836"/>
</dbReference>
<reference evidence="2 4" key="1">
    <citation type="journal article" date="2012" name="Nature">
        <title>Algal genomes reveal evolutionary mosaicism and the fate of nucleomorphs.</title>
        <authorList>
            <consortium name="DOE Joint Genome Institute"/>
            <person name="Curtis B.A."/>
            <person name="Tanifuji G."/>
            <person name="Burki F."/>
            <person name="Gruber A."/>
            <person name="Irimia M."/>
            <person name="Maruyama S."/>
            <person name="Arias M.C."/>
            <person name="Ball S.G."/>
            <person name="Gile G.H."/>
            <person name="Hirakawa Y."/>
            <person name="Hopkins J.F."/>
            <person name="Kuo A."/>
            <person name="Rensing S.A."/>
            <person name="Schmutz J."/>
            <person name="Symeonidi A."/>
            <person name="Elias M."/>
            <person name="Eveleigh R.J."/>
            <person name="Herman E.K."/>
            <person name="Klute M.J."/>
            <person name="Nakayama T."/>
            <person name="Obornik M."/>
            <person name="Reyes-Prieto A."/>
            <person name="Armbrust E.V."/>
            <person name="Aves S.J."/>
            <person name="Beiko R.G."/>
            <person name="Coutinho P."/>
            <person name="Dacks J.B."/>
            <person name="Durnford D.G."/>
            <person name="Fast N.M."/>
            <person name="Green B.R."/>
            <person name="Grisdale C.J."/>
            <person name="Hempel F."/>
            <person name="Henrissat B."/>
            <person name="Hoppner M.P."/>
            <person name="Ishida K."/>
            <person name="Kim E."/>
            <person name="Koreny L."/>
            <person name="Kroth P.G."/>
            <person name="Liu Y."/>
            <person name="Malik S.B."/>
            <person name="Maier U.G."/>
            <person name="McRose D."/>
            <person name="Mock T."/>
            <person name="Neilson J.A."/>
            <person name="Onodera N.T."/>
            <person name="Poole A.M."/>
            <person name="Pritham E.J."/>
            <person name="Richards T.A."/>
            <person name="Rocap G."/>
            <person name="Roy S.W."/>
            <person name="Sarai C."/>
            <person name="Schaack S."/>
            <person name="Shirato S."/>
            <person name="Slamovits C.H."/>
            <person name="Spencer D.F."/>
            <person name="Suzuki S."/>
            <person name="Worden A.Z."/>
            <person name="Zauner S."/>
            <person name="Barry K."/>
            <person name="Bell C."/>
            <person name="Bharti A.K."/>
            <person name="Crow J.A."/>
            <person name="Grimwood J."/>
            <person name="Kramer R."/>
            <person name="Lindquist E."/>
            <person name="Lucas S."/>
            <person name="Salamov A."/>
            <person name="McFadden G.I."/>
            <person name="Lane C.E."/>
            <person name="Keeling P.J."/>
            <person name="Gray M.W."/>
            <person name="Grigoriev I.V."/>
            <person name="Archibald J.M."/>
        </authorList>
    </citation>
    <scope>NUCLEOTIDE SEQUENCE</scope>
    <source>
        <strain evidence="2 4">CCMP2712</strain>
    </source>
</reference>
<keyword evidence="4" id="KW-1185">Reference proteome</keyword>
<evidence type="ECO:0000313" key="3">
    <source>
        <dbReference type="EnsemblProtists" id="EKX51863"/>
    </source>
</evidence>
<reference evidence="3" key="3">
    <citation type="submission" date="2015-06" db="UniProtKB">
        <authorList>
            <consortium name="EnsemblProtists"/>
        </authorList>
    </citation>
    <scope>IDENTIFICATION</scope>
</reference>
<name>L1JUV7_GUITC</name>
<feature type="compositionally biased region" description="Gly residues" evidence="1">
    <location>
        <begin position="1"/>
        <end position="10"/>
    </location>
</feature>
<dbReference type="PaxDb" id="55529-EKX51863"/>
<protein>
    <submittedName>
        <fullName evidence="2 3">Uncharacterized protein</fullName>
    </submittedName>
</protein>
<dbReference type="EMBL" id="JH992974">
    <property type="protein sequence ID" value="EKX51863.1"/>
    <property type="molecule type" value="Genomic_DNA"/>
</dbReference>
<dbReference type="HOGENOM" id="CLU_1528025_0_0_1"/>
<feature type="compositionally biased region" description="Low complexity" evidence="1">
    <location>
        <begin position="136"/>
        <end position="155"/>
    </location>
</feature>
<dbReference type="Proteomes" id="UP000011087">
    <property type="component" value="Unassembled WGS sequence"/>
</dbReference>
<feature type="compositionally biased region" description="Basic and acidic residues" evidence="1">
    <location>
        <begin position="39"/>
        <end position="51"/>
    </location>
</feature>